<protein>
    <submittedName>
        <fullName evidence="1">Putative secreted protein</fullName>
    </submittedName>
</protein>
<sequence>MARMVLIAALMLNSSHKSSITGIIFLWVPLQSLSYPSELVLTNVPITAAFSSRHILAMLKPKPESQPVIMTTSLSPRAGGEVRC</sequence>
<dbReference type="AlphaFoldDB" id="A0A2M4DJR8"/>
<organism evidence="1">
    <name type="scientific">Anopheles darlingi</name>
    <name type="common">Mosquito</name>
    <dbReference type="NCBI Taxonomy" id="43151"/>
    <lineage>
        <taxon>Eukaryota</taxon>
        <taxon>Metazoa</taxon>
        <taxon>Ecdysozoa</taxon>
        <taxon>Arthropoda</taxon>
        <taxon>Hexapoda</taxon>
        <taxon>Insecta</taxon>
        <taxon>Pterygota</taxon>
        <taxon>Neoptera</taxon>
        <taxon>Endopterygota</taxon>
        <taxon>Diptera</taxon>
        <taxon>Nematocera</taxon>
        <taxon>Culicoidea</taxon>
        <taxon>Culicidae</taxon>
        <taxon>Anophelinae</taxon>
        <taxon>Anopheles</taxon>
    </lineage>
</organism>
<name>A0A2M4DJR8_ANODA</name>
<reference evidence="1" key="1">
    <citation type="submission" date="2018-01" db="EMBL/GenBank/DDBJ databases">
        <title>An insight into the sialome of Amazonian anophelines.</title>
        <authorList>
            <person name="Ribeiro J.M."/>
            <person name="Scarpassa V."/>
            <person name="Calvo E."/>
        </authorList>
    </citation>
    <scope>NUCLEOTIDE SEQUENCE</scope>
</reference>
<accession>A0A2M4DJR8</accession>
<evidence type="ECO:0000313" key="1">
    <source>
        <dbReference type="EMBL" id="MBW77787.1"/>
    </source>
</evidence>
<dbReference type="EMBL" id="GGFL01013609">
    <property type="protein sequence ID" value="MBW77787.1"/>
    <property type="molecule type" value="Transcribed_RNA"/>
</dbReference>
<proteinExistence type="predicted"/>